<evidence type="ECO:0000259" key="6">
    <source>
        <dbReference type="Pfam" id="PF00472"/>
    </source>
</evidence>
<sequence length="232" mass="25710">MLDSGLTAHDQLGSEVVEADVETEVKSETTLLPVGPGTHSAQPTNSTPLPPVTYKEIVLLETDFRERFIKGGGNGGQKINKTNSNVELKHHETGIVVQCQATRSLPQNRKLARKILIARLDEYYNGAMSKRGQKAEKIRQRKQRMARKSAKKYHGSNTEVELQDSDEYDVDDAFEDGIGEDDDTSQSGDNSKNEAKSGSKLVPKNAIQFTTLEEIMASDNKKASRRKAARKH</sequence>
<evidence type="ECO:0000256" key="3">
    <source>
        <dbReference type="ARBA" id="ARBA00022946"/>
    </source>
</evidence>
<feature type="compositionally biased region" description="Basic residues" evidence="5">
    <location>
        <begin position="223"/>
        <end position="232"/>
    </location>
</feature>
<proteinExistence type="inferred from homology"/>
<keyword evidence="8" id="KW-1185">Reference proteome</keyword>
<dbReference type="EMBL" id="JAAAIP010000013">
    <property type="protein sequence ID" value="KAG0329611.1"/>
    <property type="molecule type" value="Genomic_DNA"/>
</dbReference>
<dbReference type="PANTHER" id="PTHR46203">
    <property type="entry name" value="PROBABLE PEPTIDE CHAIN RELEASE FACTOR C12ORF65"/>
    <property type="match status" value="1"/>
</dbReference>
<evidence type="ECO:0000256" key="5">
    <source>
        <dbReference type="SAM" id="MobiDB-lite"/>
    </source>
</evidence>
<evidence type="ECO:0000256" key="2">
    <source>
        <dbReference type="ARBA" id="ARBA00010835"/>
    </source>
</evidence>
<dbReference type="GO" id="GO:0005739">
    <property type="term" value="C:mitochondrion"/>
    <property type="evidence" value="ECO:0007669"/>
    <property type="project" value="UniProtKB-SubCell"/>
</dbReference>
<dbReference type="GO" id="GO:0032543">
    <property type="term" value="P:mitochondrial translation"/>
    <property type="evidence" value="ECO:0007669"/>
    <property type="project" value="UniProtKB-ARBA"/>
</dbReference>
<keyword evidence="4" id="KW-0496">Mitochondrion</keyword>
<dbReference type="Gene3D" id="3.30.160.20">
    <property type="match status" value="1"/>
</dbReference>
<dbReference type="InterPro" id="IPR052405">
    <property type="entry name" value="Mito_Transl_Release_Factor"/>
</dbReference>
<dbReference type="InterPro" id="IPR000352">
    <property type="entry name" value="Pep_chain_release_fac_I"/>
</dbReference>
<dbReference type="InterPro" id="IPR045853">
    <property type="entry name" value="Pep_chain_release_fac_I_sf"/>
</dbReference>
<dbReference type="GO" id="GO:0003747">
    <property type="term" value="F:translation release factor activity"/>
    <property type="evidence" value="ECO:0007669"/>
    <property type="project" value="InterPro"/>
</dbReference>
<keyword evidence="3" id="KW-0809">Transit peptide</keyword>
<dbReference type="Pfam" id="PF00472">
    <property type="entry name" value="RF-1"/>
    <property type="match status" value="1"/>
</dbReference>
<evidence type="ECO:0000313" key="8">
    <source>
        <dbReference type="Proteomes" id="UP000738325"/>
    </source>
</evidence>
<feature type="region of interest" description="Disordered" evidence="5">
    <location>
        <begin position="213"/>
        <end position="232"/>
    </location>
</feature>
<gene>
    <name evidence="7" type="ORF">BGZ99_001218</name>
</gene>
<protein>
    <recommendedName>
        <fullName evidence="6">Prokaryotic-type class I peptide chain release factors domain-containing protein</fullName>
    </recommendedName>
</protein>
<feature type="compositionally biased region" description="Basic residues" evidence="5">
    <location>
        <begin position="139"/>
        <end position="154"/>
    </location>
</feature>
<feature type="region of interest" description="Disordered" evidence="5">
    <location>
        <begin position="1"/>
        <end position="50"/>
    </location>
</feature>
<evidence type="ECO:0000256" key="4">
    <source>
        <dbReference type="ARBA" id="ARBA00023128"/>
    </source>
</evidence>
<accession>A0A9P6V0L1</accession>
<organism evidence="7 8">
    <name type="scientific">Dissophora globulifera</name>
    <dbReference type="NCBI Taxonomy" id="979702"/>
    <lineage>
        <taxon>Eukaryota</taxon>
        <taxon>Fungi</taxon>
        <taxon>Fungi incertae sedis</taxon>
        <taxon>Mucoromycota</taxon>
        <taxon>Mortierellomycotina</taxon>
        <taxon>Mortierellomycetes</taxon>
        <taxon>Mortierellales</taxon>
        <taxon>Mortierellaceae</taxon>
        <taxon>Dissophora</taxon>
    </lineage>
</organism>
<dbReference type="SUPFAM" id="SSF75620">
    <property type="entry name" value="Release factor"/>
    <property type="match status" value="1"/>
</dbReference>
<feature type="region of interest" description="Disordered" evidence="5">
    <location>
        <begin position="129"/>
        <end position="206"/>
    </location>
</feature>
<reference evidence="7" key="1">
    <citation type="journal article" date="2020" name="Fungal Divers.">
        <title>Resolving the Mortierellaceae phylogeny through synthesis of multi-gene phylogenetics and phylogenomics.</title>
        <authorList>
            <person name="Vandepol N."/>
            <person name="Liber J."/>
            <person name="Desiro A."/>
            <person name="Na H."/>
            <person name="Kennedy M."/>
            <person name="Barry K."/>
            <person name="Grigoriev I.V."/>
            <person name="Miller A.N."/>
            <person name="O'Donnell K."/>
            <person name="Stajich J.E."/>
            <person name="Bonito G."/>
        </authorList>
    </citation>
    <scope>NUCLEOTIDE SEQUENCE</scope>
    <source>
        <strain evidence="7">REB-010B</strain>
    </source>
</reference>
<comment type="caution">
    <text evidence="7">The sequence shown here is derived from an EMBL/GenBank/DDBJ whole genome shotgun (WGS) entry which is preliminary data.</text>
</comment>
<comment type="subcellular location">
    <subcellularLocation>
        <location evidence="1">Mitochondrion</location>
    </subcellularLocation>
</comment>
<dbReference type="PANTHER" id="PTHR46203:SF1">
    <property type="entry name" value="MITOCHONDRIAL TRANSLATION RELEASE FACTOR IN RESCUE"/>
    <property type="match status" value="1"/>
</dbReference>
<feature type="compositionally biased region" description="Acidic residues" evidence="5">
    <location>
        <begin position="161"/>
        <end position="184"/>
    </location>
</feature>
<evidence type="ECO:0000313" key="7">
    <source>
        <dbReference type="EMBL" id="KAG0329611.1"/>
    </source>
</evidence>
<feature type="domain" description="Prokaryotic-type class I peptide chain release factors" evidence="6">
    <location>
        <begin position="57"/>
        <end position="151"/>
    </location>
</feature>
<dbReference type="AlphaFoldDB" id="A0A9P6V0L1"/>
<dbReference type="OrthoDB" id="277888at2759"/>
<comment type="similarity">
    <text evidence="2">Belongs to the prokaryotic/mitochondrial release factor family.</text>
</comment>
<name>A0A9P6V0L1_9FUNG</name>
<evidence type="ECO:0000256" key="1">
    <source>
        <dbReference type="ARBA" id="ARBA00004173"/>
    </source>
</evidence>
<dbReference type="Proteomes" id="UP000738325">
    <property type="component" value="Unassembled WGS sequence"/>
</dbReference>